<feature type="transmembrane region" description="Helical" evidence="10">
    <location>
        <begin position="2675"/>
        <end position="2702"/>
    </location>
</feature>
<comment type="subcellular location">
    <subcellularLocation>
        <location evidence="1">Membrane</location>
        <topology evidence="1">Single-pass membrane protein</topology>
    </subcellularLocation>
</comment>
<keyword evidence="6 10" id="KW-0472">Membrane</keyword>
<keyword evidence="3" id="KW-0677">Repeat</keyword>
<dbReference type="InterPro" id="IPR015919">
    <property type="entry name" value="Cadherin-like_sf"/>
</dbReference>
<evidence type="ECO:0000256" key="4">
    <source>
        <dbReference type="ARBA" id="ARBA00022837"/>
    </source>
</evidence>
<dbReference type="InterPro" id="IPR002126">
    <property type="entry name" value="Cadherin-like_dom"/>
</dbReference>
<feature type="domain" description="Cadherin" evidence="12">
    <location>
        <begin position="2329"/>
        <end position="2466"/>
    </location>
</feature>
<dbReference type="PROSITE" id="PS50268">
    <property type="entry name" value="CADHERIN_2"/>
    <property type="match status" value="3"/>
</dbReference>
<dbReference type="PANTHER" id="PTHR24028:SF328">
    <property type="entry name" value="CADHERIN-3"/>
    <property type="match status" value="1"/>
</dbReference>
<feature type="compositionally biased region" description="Low complexity" evidence="9">
    <location>
        <begin position="2853"/>
        <end position="2868"/>
    </location>
</feature>
<feature type="chain" id="PRO_5040465181" evidence="11">
    <location>
        <begin position="23"/>
        <end position="2874"/>
    </location>
</feature>
<feature type="domain" description="Cadherin" evidence="12">
    <location>
        <begin position="140"/>
        <end position="260"/>
    </location>
</feature>
<keyword evidence="13" id="KW-1185">Reference proteome</keyword>
<evidence type="ECO:0000256" key="9">
    <source>
        <dbReference type="SAM" id="MobiDB-lite"/>
    </source>
</evidence>
<evidence type="ECO:0000259" key="12">
    <source>
        <dbReference type="PROSITE" id="PS50268"/>
    </source>
</evidence>
<dbReference type="GO" id="GO:0007156">
    <property type="term" value="P:homophilic cell adhesion via plasma membrane adhesion molecules"/>
    <property type="evidence" value="ECO:0007669"/>
    <property type="project" value="InterPro"/>
</dbReference>
<keyword evidence="7" id="KW-0325">Glycoprotein</keyword>
<organism evidence="13 14">
    <name type="scientific">Spodoptera frugiperda</name>
    <name type="common">Fall armyworm</name>
    <dbReference type="NCBI Taxonomy" id="7108"/>
    <lineage>
        <taxon>Eukaryota</taxon>
        <taxon>Metazoa</taxon>
        <taxon>Ecdysozoa</taxon>
        <taxon>Arthropoda</taxon>
        <taxon>Hexapoda</taxon>
        <taxon>Insecta</taxon>
        <taxon>Pterygota</taxon>
        <taxon>Neoptera</taxon>
        <taxon>Endopterygota</taxon>
        <taxon>Lepidoptera</taxon>
        <taxon>Glossata</taxon>
        <taxon>Ditrysia</taxon>
        <taxon>Noctuoidea</taxon>
        <taxon>Noctuidae</taxon>
        <taxon>Amphipyrinae</taxon>
        <taxon>Spodoptera</taxon>
    </lineage>
</organism>
<dbReference type="Proteomes" id="UP000829999">
    <property type="component" value="Chromosome 20"/>
</dbReference>
<dbReference type="SUPFAM" id="SSF49313">
    <property type="entry name" value="Cadherin-like"/>
    <property type="match status" value="1"/>
</dbReference>
<dbReference type="GeneID" id="118280638"/>
<evidence type="ECO:0000256" key="5">
    <source>
        <dbReference type="ARBA" id="ARBA00022989"/>
    </source>
</evidence>
<evidence type="ECO:0000256" key="3">
    <source>
        <dbReference type="ARBA" id="ARBA00022737"/>
    </source>
</evidence>
<dbReference type="SMART" id="SM00112">
    <property type="entry name" value="CA"/>
    <property type="match status" value="2"/>
</dbReference>
<dbReference type="PANTHER" id="PTHR24028">
    <property type="entry name" value="CADHERIN-87A"/>
    <property type="match status" value="1"/>
</dbReference>
<feature type="signal peptide" evidence="11">
    <location>
        <begin position="1"/>
        <end position="22"/>
    </location>
</feature>
<dbReference type="GO" id="GO:0005509">
    <property type="term" value="F:calcium ion binding"/>
    <property type="evidence" value="ECO:0007669"/>
    <property type="project" value="UniProtKB-UniRule"/>
</dbReference>
<evidence type="ECO:0000313" key="13">
    <source>
        <dbReference type="Proteomes" id="UP000829999"/>
    </source>
</evidence>
<proteinExistence type="predicted"/>
<evidence type="ECO:0000256" key="7">
    <source>
        <dbReference type="ARBA" id="ARBA00023180"/>
    </source>
</evidence>
<dbReference type="RefSeq" id="XP_050557604.1">
    <property type="nucleotide sequence ID" value="XM_050701647.1"/>
</dbReference>
<keyword evidence="4 8" id="KW-0106">Calcium</keyword>
<evidence type="ECO:0000256" key="8">
    <source>
        <dbReference type="PROSITE-ProRule" id="PRU00043"/>
    </source>
</evidence>
<dbReference type="Gene3D" id="2.60.40.60">
    <property type="entry name" value="Cadherins"/>
    <property type="match status" value="2"/>
</dbReference>
<dbReference type="CDD" id="cd11304">
    <property type="entry name" value="Cadherin_repeat"/>
    <property type="match status" value="1"/>
</dbReference>
<dbReference type="PROSITE" id="PS00232">
    <property type="entry name" value="CADHERIN_1"/>
    <property type="match status" value="1"/>
</dbReference>
<keyword evidence="2 10" id="KW-0812">Transmembrane</keyword>
<sequence length="2874" mass="317603">MGFRRWTIIFLLIFMEYFGTKPYVDAQACSISQAETLTTNIKDVHEGIVFDLTTTGVTSIKQPIFDNLLNWAPYFTVTFELENSRFLVETNERFPLYEEHEVELSIYFTVNFMCINGNEQTQQFRVHLFDTNNHVPRFIQTDHYTYVLDAPTPPGYQVTGCLSELIARDVDLTNKEIIFEIEENEFFEITYSAELSKDRTKEFVAIVTTKTFIRHLREDITLTIYATDVHGTEGQETHTTSGKITIKGNPEYLLPDEPVFSKTIYNGIYTTDGKVELEEFISLQNGYDNLVHFSVGETYNTNFRLVELPDQVNQIKIEVLEPLKEDILLQSSIALEIIAERESTSGATATVILQLPQVVPVQFESAHYEGKIEDNILRLQPLLLSQGYEDSVVSATFVENDYSEFFSARVDGNTVSVSMEDLDQTTIDQNSFIYLQIVATARSSTATAVITLEIIKDDNVTPVFDKPIYTGTYDLNGDLTVQPIRFTQGYDGVESVELQGDHKEHFKATRDGSVVTIEVSNNIPVELFDLGRIVLSMEATKPRTVGAKATLIVTLPTVVPVQFQSAHYEGKIEDNILRLQPLLLSQGYEDSVVSATFVENDYSEFFSARVDGNTVSVSMEDLDQTTIDQNSFIYLQIVATARSSTATAVITLEIIKDDNVTPVFDKPIYTGTYDLNSGLTVQPIRFTQGYDGVESVELQGDHKEHFKATREGSFVTIEVSNNIPVELFDLGRIVLSMGATKPRTVGAKATLIVTLPTVVPVQFQSAHYEGKIEDNILRLQPLLLSQGYEDSVVSATFVENDYSEFFSARVDGNTVTVSMEDLDQTTIDQNSFIYLQIVATARSSTATAVITLEIIKDDNVTPVFDKPIYTGTYDLNGGLTVQPIRFTQGYDGVESVELQGDHKEHFKAAREGSVVTIEVSNNIPVELFDLGRIVLSMEATKPRTVGAKATLIVTLPTVVPIQFQSAHYEGKIEDNILRLQPLLLSQGYEDSVVSATFVENDYSEFFSARVDGNTVTVSMEDLDQTTIDQNSFIYLQIVATARSSTATAVITLEIIKDDNVTPVFDKPIYTGSYDPDRKLIIEQVSFSQGYEGVDSIVFHGDHKEHFKAARDGSVVTIEVSNNIPVELFDLGRIVLSMEATKPRTVGAKATLIVTLPTVVPIQFQSAHYEGKIEDNILRLQPLLLSQGYEDSVVSATFVENDYSEFFSARVDGNTVTVSMEDLDQTTIDQNSFIYLQIVATARSSTATAVITLEIIKDDNVTPVFDKPIYTGSYDPDRKLIIEQVSFSQGYEGVDSIVFHGEHARYFTATRNGADVAIELLESIPPELFNLGHIVLSLQATKPRTVGANTAVIITLPAGDPPVDSNVSFDNLIYEGTLQDNVVQHENIRIFEFDGTTVDLRGDYSYAFEATVTNGLVSVTRIQSETLPAAVPRVTLELHARSARAVLLLNVLGSGDPPVDSNVSFDNLIYEGTLQDNVVQHENIRIFEFDGTTVDLRGEHAHAFRATVTDGSVSVSRLESETLSDTVTRVTLELHARSARAVLLLNVLGSGDPPVDSNVSFDNLIYEGTLQDNVVQHENIRIFEFDGTTVDLRGEHAHAFRATVTDGSVSVSRLESETLSDTVTRVTLELHARSARAVLLLNVLGSGDPPVDSNVSFDNLIYEGTLQDNVVQHENIRIFEFDGTTVDLRGEHAHAFRATVTDGSVSVSRLESETLSDTVTRVTLELHARSARAVLLLNVLGSGDPPVDSNVSFDNLIYEGTLQDNVVQHENIRIFEFDGTTVDLRGEHAHAFRATVTDGSVSVSRLESETLSDTVTRVTLELHARSARAVLLLNVLGSGDPPVDSNVSFDNLIYEGTLQDNVVQHENIRIFEFDGTTVDLRGEHAHAFRATVTDGSVSVSRLESETLSDTVTRVTLELHARSARAVLLLNVLGSGDPPVDSNVSFDNLIYEGTLQDNVVQHENIRIFEFDGTTVDLRGEHAHAFRATVTDGSVSVSRLESETLSDTVTRVTLELHARSARAVLLLNVLGSGDPPVDSNVSFDNLIYEGTLQDNVVQHENIRIFEFDGTTVDLRGDYSYAFEATVTNGLVSVTRIQSETLPGAAAVPRVTLELHARSARAVLLLNVLGPGDPPVDNDVSFDNLIYEGTLQDNVVQHDIIRIFEFDGTTVDLRGEHAHAFRATVTDGSVSVSRLESETLSDTVTRVTLELHARSARAVLLLNVLGSGVPEPLVEFSSESYALSVFTTQTGIVGRVSATANNNEAITYSFDTDNAHLLSRLSINNEGELHLSAPVDSGVYTFQVIAVTVISQARATAPVHLTSHEATVCDDRGIVVPPLIVIDRDEEEEHRNLVVLDPTQHAGCRYTMTNRWPTQQSWLYVDETGLHTNAIDREHESIAFMTVSQVQVELILECDDDPVRTKRSKRSYDWLDPYEYGSNKWVLTDSIPYNSRRTLVNLIVNDINDNAPIFIGKENEPIVVGYPNSELEERILPRSLVELQATDADIGINAALRYSSSESVLAVAPSTGFVHVRSGASLQQDQILTVTATDQNGEGLSGTIQLAVKLLDVSHIAVVTVRDVFLDDEKTVLSQLSDAVGYEVKALRSVVVSDDINEGVTRHKRETNARTSLQLYVYGLVEQEPVVVTKLTSDLNSQAVIQNVATIPLEAHLDIGYTEIQSAVGLLVATIILSVLLFAALCVIGVWFFLRWRKNRDYDEFRDDSSVASRNASLGEEPKPEEVKPRMNLEDLKKSEKRLQELLAAPMEEVTVEPMPRRLESPVEARLELPVPQQSVPVPDHSAPIAIQLIDKLKDADDESDTDEFGESSKARRKSVVTFNENVEKIIHVQDDGDESEVGGIITIDNDGTSSTSTDDVAVYRL</sequence>
<reference evidence="14" key="1">
    <citation type="submission" date="2025-08" db="UniProtKB">
        <authorList>
            <consortium name="RefSeq"/>
        </authorList>
    </citation>
    <scope>IDENTIFICATION</scope>
    <source>
        <tissue evidence="14">Whole larval tissue</tissue>
    </source>
</reference>
<feature type="region of interest" description="Disordered" evidence="9">
    <location>
        <begin position="2849"/>
        <end position="2874"/>
    </location>
</feature>
<evidence type="ECO:0000256" key="2">
    <source>
        <dbReference type="ARBA" id="ARBA00022692"/>
    </source>
</evidence>
<feature type="domain" description="Cadherin" evidence="12">
    <location>
        <begin position="2482"/>
        <end position="2577"/>
    </location>
</feature>
<name>A0A9R0E282_SPOFR</name>
<dbReference type="GO" id="GO:0005886">
    <property type="term" value="C:plasma membrane"/>
    <property type="evidence" value="ECO:0007669"/>
    <property type="project" value="InterPro"/>
</dbReference>
<evidence type="ECO:0000256" key="11">
    <source>
        <dbReference type="SAM" id="SignalP"/>
    </source>
</evidence>
<evidence type="ECO:0000313" key="14">
    <source>
        <dbReference type="RefSeq" id="XP_050557604.1"/>
    </source>
</evidence>
<evidence type="ECO:0000256" key="10">
    <source>
        <dbReference type="SAM" id="Phobius"/>
    </source>
</evidence>
<dbReference type="InterPro" id="IPR050174">
    <property type="entry name" value="Protocadherin/Cadherin-CA"/>
</dbReference>
<keyword evidence="5 10" id="KW-1133">Transmembrane helix</keyword>
<evidence type="ECO:0000256" key="1">
    <source>
        <dbReference type="ARBA" id="ARBA00004167"/>
    </source>
</evidence>
<protein>
    <submittedName>
        <fullName evidence="14">Uncharacterized protein LOC118280638 isoform X35</fullName>
    </submittedName>
</protein>
<gene>
    <name evidence="14" type="primary">LOC118280638</name>
</gene>
<keyword evidence="11" id="KW-0732">Signal</keyword>
<evidence type="ECO:0000256" key="6">
    <source>
        <dbReference type="ARBA" id="ARBA00023136"/>
    </source>
</evidence>
<dbReference type="InterPro" id="IPR020894">
    <property type="entry name" value="Cadherin_CS"/>
</dbReference>
<accession>A0A9R0E282</accession>